<comment type="subunit">
    <text evidence="7">Homotrimer.</text>
</comment>
<dbReference type="SUPFAM" id="SSF51971">
    <property type="entry name" value="Nucleotide-binding domain"/>
    <property type="match status" value="2"/>
</dbReference>
<comment type="catalytic activity">
    <reaction evidence="20">
        <text>2 L-glutamate + NAD(+) = L-glutamine + 2-oxoglutarate + NADH + H(+)</text>
        <dbReference type="Rhea" id="RHEA:13753"/>
        <dbReference type="ChEBI" id="CHEBI:15378"/>
        <dbReference type="ChEBI" id="CHEBI:16810"/>
        <dbReference type="ChEBI" id="CHEBI:29985"/>
        <dbReference type="ChEBI" id="CHEBI:57540"/>
        <dbReference type="ChEBI" id="CHEBI:57945"/>
        <dbReference type="ChEBI" id="CHEBI:58359"/>
        <dbReference type="EC" id="1.4.1.14"/>
    </reaction>
</comment>
<dbReference type="Gene3D" id="3.60.20.10">
    <property type="entry name" value="Glutamine Phosphoribosylpyrophosphate, subunit 1, domain 1"/>
    <property type="match status" value="1"/>
</dbReference>
<dbReference type="Gene3D" id="1.10.1060.10">
    <property type="entry name" value="Alpha-helical ferredoxin"/>
    <property type="match status" value="1"/>
</dbReference>
<dbReference type="Pfam" id="PF00310">
    <property type="entry name" value="GATase_2"/>
    <property type="match status" value="1"/>
</dbReference>
<dbReference type="PANTHER" id="PTHR43100:SF1">
    <property type="entry name" value="GLUTAMATE SYNTHASE [NADPH] SMALL CHAIN"/>
    <property type="match status" value="1"/>
</dbReference>
<feature type="compositionally biased region" description="Polar residues" evidence="25">
    <location>
        <begin position="1532"/>
        <end position="1541"/>
    </location>
</feature>
<dbReference type="CDD" id="cd00982">
    <property type="entry name" value="gltB_C"/>
    <property type="match status" value="1"/>
</dbReference>
<dbReference type="InterPro" id="IPR036485">
    <property type="entry name" value="Glu_synth_asu_C_sf"/>
</dbReference>
<dbReference type="PRINTS" id="PR00419">
    <property type="entry name" value="ADXRDTASE"/>
</dbReference>
<dbReference type="InterPro" id="IPR006005">
    <property type="entry name" value="Glut_synth_ssu1"/>
</dbReference>
<evidence type="ECO:0000256" key="25">
    <source>
        <dbReference type="SAM" id="MobiDB-lite"/>
    </source>
</evidence>
<dbReference type="NCBIfam" id="TIGR01317">
    <property type="entry name" value="GOGAT_sm_gam"/>
    <property type="match status" value="1"/>
</dbReference>
<keyword evidence="13" id="KW-0315">Glutamine amidotransferase</keyword>
<evidence type="ECO:0000256" key="13">
    <source>
        <dbReference type="ARBA" id="ARBA00022962"/>
    </source>
</evidence>
<evidence type="ECO:0000256" key="19">
    <source>
        <dbReference type="ARBA" id="ARBA00024383"/>
    </source>
</evidence>
<evidence type="ECO:0000256" key="12">
    <source>
        <dbReference type="ARBA" id="ARBA00022827"/>
    </source>
</evidence>
<keyword evidence="17" id="KW-0314">Glutamate biosynthesis</keyword>
<dbReference type="GO" id="GO:0005506">
    <property type="term" value="F:iron ion binding"/>
    <property type="evidence" value="ECO:0007669"/>
    <property type="project" value="InterPro"/>
</dbReference>
<evidence type="ECO:0000256" key="4">
    <source>
        <dbReference type="ARBA" id="ARBA00004909"/>
    </source>
</evidence>
<comment type="similarity">
    <text evidence="6">Belongs to the glutamate synthase family.</text>
</comment>
<dbReference type="InterPro" id="IPR051394">
    <property type="entry name" value="Glutamate_Synthase"/>
</dbReference>
<dbReference type="GO" id="GO:0016040">
    <property type="term" value="F:glutamate synthase (NADH) activity"/>
    <property type="evidence" value="ECO:0007669"/>
    <property type="project" value="UniProtKB-EC"/>
</dbReference>
<reference evidence="27" key="2">
    <citation type="submission" date="2021-01" db="UniProtKB">
        <authorList>
            <consortium name="EnsemblMetazoa"/>
        </authorList>
    </citation>
    <scope>IDENTIFICATION</scope>
</reference>
<dbReference type="PANTHER" id="PTHR43100">
    <property type="entry name" value="GLUTAMATE SYNTHASE [NADPH] SMALL CHAIN"/>
    <property type="match status" value="1"/>
</dbReference>
<evidence type="ECO:0000313" key="28">
    <source>
        <dbReference type="Proteomes" id="UP000007110"/>
    </source>
</evidence>
<evidence type="ECO:0000259" key="26">
    <source>
        <dbReference type="PROSITE" id="PS51278"/>
    </source>
</evidence>
<evidence type="ECO:0000256" key="2">
    <source>
        <dbReference type="ARBA" id="ARBA00001974"/>
    </source>
</evidence>
<dbReference type="FunFam" id="3.20.20.70:FF:000031">
    <property type="entry name" value="Glutamate synthase 1 [NADH]"/>
    <property type="match status" value="1"/>
</dbReference>
<dbReference type="InterPro" id="IPR012220">
    <property type="entry name" value="Glu_synth_euk"/>
</dbReference>
<comment type="cofactor">
    <cofactor evidence="24">
        <name>[3Fe-4S] cluster</name>
        <dbReference type="ChEBI" id="CHEBI:21137"/>
    </cofactor>
    <text evidence="24">Binds 1 [3Fe-4S] cluster.</text>
</comment>
<name>A0A7M7MZ70_STRPU</name>
<evidence type="ECO:0000256" key="14">
    <source>
        <dbReference type="ARBA" id="ARBA00023002"/>
    </source>
</evidence>
<feature type="compositionally biased region" description="Basic and acidic residues" evidence="25">
    <location>
        <begin position="1517"/>
        <end position="1527"/>
    </location>
</feature>
<feature type="binding site" evidence="24">
    <location>
        <position position="1150"/>
    </location>
    <ligand>
        <name>[3Fe-4S] cluster</name>
        <dbReference type="ChEBI" id="CHEBI:21137"/>
    </ligand>
</feature>
<evidence type="ECO:0000256" key="9">
    <source>
        <dbReference type="ARBA" id="ARBA00022630"/>
    </source>
</evidence>
<feature type="compositionally biased region" description="Basic and acidic residues" evidence="25">
    <location>
        <begin position="1560"/>
        <end position="1573"/>
    </location>
</feature>
<evidence type="ECO:0000256" key="21">
    <source>
        <dbReference type="ARBA" id="ARBA00057049"/>
    </source>
</evidence>
<dbReference type="Gene3D" id="2.160.20.60">
    <property type="entry name" value="Glutamate synthase, alpha subunit, C-terminal domain"/>
    <property type="match status" value="1"/>
</dbReference>
<evidence type="ECO:0000256" key="6">
    <source>
        <dbReference type="ARBA" id="ARBA00009716"/>
    </source>
</evidence>
<keyword evidence="12" id="KW-0274">FAD</keyword>
<comment type="pathway">
    <text evidence="4">Nitrogen metabolism.</text>
</comment>
<dbReference type="InterPro" id="IPR002489">
    <property type="entry name" value="Glu_synth_asu_C"/>
</dbReference>
<dbReference type="InParanoid" id="A0A7M7MZ70"/>
<protein>
    <recommendedName>
        <fullName evidence="22">Glutamate synthase [NADH]</fullName>
        <ecNumber evidence="19">1.4.1.14</ecNumber>
    </recommendedName>
</protein>
<dbReference type="PIRSF" id="PIRSF000187">
    <property type="entry name" value="GOGAT"/>
    <property type="match status" value="1"/>
</dbReference>
<dbReference type="Gene3D" id="3.20.20.70">
    <property type="entry name" value="Aldolase class I"/>
    <property type="match status" value="2"/>
</dbReference>
<dbReference type="InterPro" id="IPR029055">
    <property type="entry name" value="Ntn_hydrolases_N"/>
</dbReference>
<dbReference type="SUPFAM" id="SSF69336">
    <property type="entry name" value="Alpha subunit of glutamate synthase, C-terminal domain"/>
    <property type="match status" value="1"/>
</dbReference>
<dbReference type="FunFam" id="3.20.20.70:FF:000017">
    <property type="entry name" value="Glutamate synthase [NADH], amyloplastic"/>
    <property type="match status" value="1"/>
</dbReference>
<evidence type="ECO:0000313" key="27">
    <source>
        <dbReference type="EnsemblMetazoa" id="XP_030828804"/>
    </source>
</evidence>
<dbReference type="GO" id="GO:0019676">
    <property type="term" value="P:ammonia assimilation cycle"/>
    <property type="evidence" value="ECO:0007669"/>
    <property type="project" value="UniProtKB-ARBA"/>
</dbReference>
<comment type="function">
    <text evidence="21">Forms L-glutamate from L-glutamine and 2-oxoglutarate. Represents an alternative pathway to L-glutamate dehydrogenase for the biosynthesis of L-glutamate. Participates with glutamine synthetase in ammonia assimilation processes. The enzyme is specific for NADH, L-glutamine and 2-oxoglutarate.</text>
</comment>
<comment type="cofactor">
    <cofactor evidence="1">
        <name>FMN</name>
        <dbReference type="ChEBI" id="CHEBI:58210"/>
    </cofactor>
</comment>
<dbReference type="UniPathway" id="UPA00045"/>
<evidence type="ECO:0000256" key="8">
    <source>
        <dbReference type="ARBA" id="ARBA00022605"/>
    </source>
</evidence>
<keyword evidence="28" id="KW-1185">Reference proteome</keyword>
<dbReference type="SUPFAM" id="SSF46548">
    <property type="entry name" value="alpha-helical ferredoxin"/>
    <property type="match status" value="1"/>
</dbReference>
<dbReference type="FunFam" id="3.50.50.60:FF:000022">
    <property type="entry name" value="Glutamate synthase [NADH], amyloplastic"/>
    <property type="match status" value="1"/>
</dbReference>
<dbReference type="SUPFAM" id="SSF56235">
    <property type="entry name" value="N-terminal nucleophile aminohydrolases (Ntn hydrolases)"/>
    <property type="match status" value="1"/>
</dbReference>
<sequence length="2105" mass="232732">MALPKLDINTGLPPAQGLYNPENEKDACGVGFIVNIKGEQSNKIIKDAQTILCRMKHRGATGGDNDTGDGAGVMTGIPHKLYARRLREEQQIELPEPGHYATGIFFLDPLTANQCEQKFEELAIECKLKVLAWHNVPHDTSVLGHTGRAREPLLRQVFVTGEQEKELFEQRVFALRKRATHTIPKKDLRFYICTLSSKSIVYKGLFTPFQLWKYFGDFADPDYETHFAVVHSRFSTNTFPSWERAHPHRYVAHNGEINTIRGNENLMRAREGVMSSSKYGDELKQLYPVVEEGLPDSGRVDNVLEFLIMAGGRSLPEAVMTMIPEAWHKDTMMSEEKRNFYRWASFAMEAWDGPALFTFADGRYVGAILDRNGLRPSRYYITKSGFVVMASEVGVLNVAPEDTQSKSRLKPGRMLLVDTELGEFINDVDIKHHIATLRPVKQWMDQQAVTLKDFYKAHLETRGEEPEISPLVPVQSDHRLSMFGYSVEHINLLLVPMVKNKKEPLGSMGNDAPLACLSQRNPLVFEYFKQLFAQVTNPPIDPIRESIVMSLACPIGPEDNILEPSEKQCNRLFLETPVLTLHDLEIIKDTSLRTWKTKTIDITFPVEAGYAGLVPAIDRICAECSEATEQGYTLLVLSDRAAGPERVPVSPLLALGASHHHLIKTRQRLHVGLIVETGEAREMHHLCLLLGYGADAICPYLLYECLISLHEQSLLGVEFGPKEIQQRVIAATEKGIAKVMAKMGISLLQSYKGAQIFEAVGLAEEVVDKCFIGTASRLGGATFEILAEEAFERHRMAYAEAQGDISSNLEGGSYHWRDGGEKHVNDPVSIANLQDAARNKNQNAYQKFVESQKESVRMCTLRGQLEMVKSAEPLDLSLVEEAASIVKRFNTGAMSFGSLSIEAHSTLAKAMNRIGAKSNTGEGGENEDRYLHTEDPLNNTRSAIKQVASGRFGVTSSYLAHSDELQIKMAQGAKPGEGGELPGYKVTEAIASTRYSIPGVGLVSPPPHHDIYSIEDLAELVYNLKCSNPEARISVKLVSEVGVGVVAAGVAKGKAEHITISGHDGGTGASTWTGIKHAGLPWELGLAETHQTLVLNDLRSRVVLQTDGQLRTGHDVIVAALLGADEFAFSTTPLIVMGCTMMRKCHLNTCPVGVATQDPELRKKFEGQPEHVVNYFFMLAEEIRSHMAQMGFRTFQEMIGRCDMLQPVQEKTNGKSKLLNFDQVLTKASDLRPGARHIGGTAKQDFSLDKRLDNLLIERASDVLKGTSKQVKINMDITNESRAFGTTLSFHISRKYREKGLPDKSIEIKLTGSAGQSFCAFLAKGVHVELEGDCNDYVGKGLSGGTVIVYPHRNIPEAFVSELNIIVGNVCLYGATSGKAFFRGWTAERFCVRNSGALAICEGVGDHGCEYMTGGRAIILGATGRNFAAGMSGGIAYVYNVWNDFYPKCNTESVVLEPLVKDIDITFLKESLAEFISYTGSKVATKILENWETESQRFVKVFPNEYRRALREKRDKALAEEKAKQEAELPQNGLTNGTNGHALNGHAPNGQPSNGMNGSDDGRHVKQEPKVTDIESTIPDLEQEKKTIERVLDKTRGFVKYGRNNDQYRDVEVRMKDWGEIYNHKGVKKQLKVQAARCMDCGTPFCQAHTGCPLGNIIPSWNDLVFRDQWKEALERLLATNNFPEFTGRCCPAPCEGACVLGINAPPVTIKNIECAIIDHAFEQGWIRPEPPLHRTGKRVAVIGSGPSGLAGAAQLNKAGHLVTVYERNDRCGGLLMYGIPTMKMSKSAIERRLKLLEDEGVKFVTNAEIGKNVNGWDLMKENDAILLCMGSTRPRGLPIPGRDLNGIKYAMQFLEPWQKKQMGNQSDYIDAKGKDILIIGGGDTGVDCIGTSLRMDAKSITTFEILTEPPPSRAANNPWPTWPRILRVDYGHSEVKLKHGQDPRHFEILSEEFLDDGEGNVSGIRTIEIKWTKDATGRYNMEKIPGTEKIFKADLVLLAMGFLGPEQNLIEELGVDQDPRSNIQTPNGKYHTSLDKVYAAGDCRRGQSLVVHAINEGRQAARQIDLDLMGCTSLAGPGGVVHTPGNKLSNCKDKLYTPIIEAMA</sequence>
<dbReference type="GO" id="GO:0050660">
    <property type="term" value="F:flavin adenine dinucleotide binding"/>
    <property type="evidence" value="ECO:0007669"/>
    <property type="project" value="InterPro"/>
</dbReference>
<dbReference type="OMA" id="RVMGPEQ"/>
<accession>A0A7M7MZ70</accession>
<dbReference type="GO" id="GO:0016639">
    <property type="term" value="F:oxidoreductase activity, acting on the CH-NH2 group of donors, NAD or NADP as acceptor"/>
    <property type="evidence" value="ECO:0007669"/>
    <property type="project" value="InterPro"/>
</dbReference>
<evidence type="ECO:0000256" key="20">
    <source>
        <dbReference type="ARBA" id="ARBA00048867"/>
    </source>
</evidence>
<evidence type="ECO:0000256" key="15">
    <source>
        <dbReference type="ARBA" id="ARBA00023004"/>
    </source>
</evidence>
<comment type="pathway">
    <text evidence="5">Amino-acid biosynthesis; L-glutamate biosynthesis via GLT pathway; L-glutamate from 2-oxoglutarate and L-glutamine (NAD(+) route): step 1/1.</text>
</comment>
<dbReference type="InterPro" id="IPR028261">
    <property type="entry name" value="DPD_II"/>
</dbReference>
<evidence type="ECO:0000256" key="5">
    <source>
        <dbReference type="ARBA" id="ARBA00004944"/>
    </source>
</evidence>
<feature type="region of interest" description="Disordered" evidence="25">
    <location>
        <begin position="1517"/>
        <end position="1575"/>
    </location>
</feature>
<evidence type="ECO:0000256" key="16">
    <source>
        <dbReference type="ARBA" id="ARBA00023014"/>
    </source>
</evidence>
<dbReference type="InterPro" id="IPR013785">
    <property type="entry name" value="Aldolase_TIM"/>
</dbReference>
<dbReference type="GO" id="GO:0051538">
    <property type="term" value="F:3 iron, 4 sulfur cluster binding"/>
    <property type="evidence" value="ECO:0007669"/>
    <property type="project" value="UniProtKB-KW"/>
</dbReference>
<dbReference type="GO" id="GO:0010181">
    <property type="term" value="F:FMN binding"/>
    <property type="evidence" value="ECO:0007669"/>
    <property type="project" value="InterPro"/>
</dbReference>
<dbReference type="Pfam" id="PF01645">
    <property type="entry name" value="Glu_synthase"/>
    <property type="match status" value="1"/>
</dbReference>
<keyword evidence="15" id="KW-0408">Iron</keyword>
<evidence type="ECO:0000256" key="18">
    <source>
        <dbReference type="ARBA" id="ARBA00023291"/>
    </source>
</evidence>
<dbReference type="PROSITE" id="PS51278">
    <property type="entry name" value="GATASE_TYPE_2"/>
    <property type="match status" value="1"/>
</dbReference>
<dbReference type="InterPro" id="IPR017932">
    <property type="entry name" value="GATase_2_dom"/>
</dbReference>
<dbReference type="Gene3D" id="3.50.50.60">
    <property type="entry name" value="FAD/NAD(P)-binding domain"/>
    <property type="match status" value="1"/>
</dbReference>
<dbReference type="Proteomes" id="UP000007110">
    <property type="component" value="Unassembled WGS sequence"/>
</dbReference>
<dbReference type="SUPFAM" id="SSF51395">
    <property type="entry name" value="FMN-linked oxidoreductases"/>
    <property type="match status" value="1"/>
</dbReference>
<keyword evidence="18 24" id="KW-0003">3Fe-4S</keyword>
<evidence type="ECO:0000256" key="3">
    <source>
        <dbReference type="ARBA" id="ARBA00004802"/>
    </source>
</evidence>
<dbReference type="Pfam" id="PF14691">
    <property type="entry name" value="Fer4_20"/>
    <property type="match status" value="1"/>
</dbReference>
<keyword evidence="11" id="KW-0479">Metal-binding</keyword>
<evidence type="ECO:0000256" key="22">
    <source>
        <dbReference type="ARBA" id="ARBA00068518"/>
    </source>
</evidence>
<evidence type="ECO:0000256" key="17">
    <source>
        <dbReference type="ARBA" id="ARBA00023164"/>
    </source>
</evidence>
<dbReference type="OrthoDB" id="4327079at2759"/>
<dbReference type="CDD" id="cd02808">
    <property type="entry name" value="GltS_FMN"/>
    <property type="match status" value="1"/>
</dbReference>
<dbReference type="Pfam" id="PF01493">
    <property type="entry name" value="GXGXG"/>
    <property type="match status" value="1"/>
</dbReference>
<dbReference type="KEGG" id="spu:754163"/>
<dbReference type="InterPro" id="IPR036188">
    <property type="entry name" value="FAD/NAD-bd_sf"/>
</dbReference>
<dbReference type="FunFam" id="2.160.20.60:FF:000001">
    <property type="entry name" value="Glutamate synthase, large subunit"/>
    <property type="match status" value="1"/>
</dbReference>
<dbReference type="FunFam" id="3.60.20.10:FF:000001">
    <property type="entry name" value="Glutamate synthase, large subunit"/>
    <property type="match status" value="1"/>
</dbReference>
<dbReference type="EnsemblMetazoa" id="XM_030972944">
    <property type="protein sequence ID" value="XP_030828804"/>
    <property type="gene ID" value="LOC754163"/>
</dbReference>
<evidence type="ECO:0000256" key="23">
    <source>
        <dbReference type="PIRSR" id="PIRSR000187-1"/>
    </source>
</evidence>
<dbReference type="InterPro" id="IPR009051">
    <property type="entry name" value="Helical_ferredxn"/>
</dbReference>
<evidence type="ECO:0000256" key="7">
    <source>
        <dbReference type="ARBA" id="ARBA00011233"/>
    </source>
</evidence>
<dbReference type="Pfam" id="PF07992">
    <property type="entry name" value="Pyr_redox_2"/>
    <property type="match status" value="1"/>
</dbReference>
<dbReference type="GO" id="GO:0097054">
    <property type="term" value="P:L-glutamate biosynthetic process"/>
    <property type="evidence" value="ECO:0007669"/>
    <property type="project" value="UniProtKB-UniPathway"/>
</dbReference>
<keyword evidence="14" id="KW-0560">Oxidoreductase</keyword>
<keyword evidence="16 24" id="KW-0411">Iron-sulfur</keyword>
<dbReference type="Gene3D" id="3.40.50.720">
    <property type="entry name" value="NAD(P)-binding Rossmann-like Domain"/>
    <property type="match status" value="1"/>
</dbReference>
<dbReference type="InterPro" id="IPR006982">
    <property type="entry name" value="Glu_synth_centr_N"/>
</dbReference>
<organism evidence="27 28">
    <name type="scientific">Strongylocentrotus purpuratus</name>
    <name type="common">Purple sea urchin</name>
    <dbReference type="NCBI Taxonomy" id="7668"/>
    <lineage>
        <taxon>Eukaryota</taxon>
        <taxon>Metazoa</taxon>
        <taxon>Echinodermata</taxon>
        <taxon>Eleutherozoa</taxon>
        <taxon>Echinozoa</taxon>
        <taxon>Echinoidea</taxon>
        <taxon>Euechinoidea</taxon>
        <taxon>Echinacea</taxon>
        <taxon>Camarodonta</taxon>
        <taxon>Echinidea</taxon>
        <taxon>Strongylocentrotidae</taxon>
        <taxon>Strongylocentrotus</taxon>
    </lineage>
</organism>
<evidence type="ECO:0000256" key="11">
    <source>
        <dbReference type="ARBA" id="ARBA00022723"/>
    </source>
</evidence>
<feature type="binding site" evidence="24">
    <location>
        <position position="1139"/>
    </location>
    <ligand>
        <name>[3Fe-4S] cluster</name>
        <dbReference type="ChEBI" id="CHEBI:21137"/>
    </ligand>
</feature>
<keyword evidence="10" id="KW-0288">FMN</keyword>
<feature type="active site" description="For GATase activity" evidence="23">
    <location>
        <position position="28"/>
    </location>
</feature>
<dbReference type="UniPathway" id="UPA00634">
    <property type="reaction ID" value="UER00690"/>
</dbReference>
<proteinExistence type="inferred from homology"/>
<dbReference type="NCBIfam" id="NF008730">
    <property type="entry name" value="PRK11750.1"/>
    <property type="match status" value="1"/>
</dbReference>
<dbReference type="Pfam" id="PF04898">
    <property type="entry name" value="Glu_syn_central"/>
    <property type="match status" value="1"/>
</dbReference>
<feature type="binding site" evidence="24">
    <location>
        <position position="1145"/>
    </location>
    <ligand>
        <name>[3Fe-4S] cluster</name>
        <dbReference type="ChEBI" id="CHEBI:21137"/>
    </ligand>
</feature>
<dbReference type="InterPro" id="IPR023753">
    <property type="entry name" value="FAD/NAD-binding_dom"/>
</dbReference>
<dbReference type="EC" id="1.4.1.14" evidence="19"/>
<keyword evidence="9" id="KW-0285">Flavoprotein</keyword>
<comment type="pathway">
    <text evidence="3">Energy metabolism; nitrogen metabolism.</text>
</comment>
<dbReference type="RefSeq" id="XP_030828804.1">
    <property type="nucleotide sequence ID" value="XM_030972944.1"/>
</dbReference>
<comment type="cofactor">
    <cofactor evidence="2">
        <name>FAD</name>
        <dbReference type="ChEBI" id="CHEBI:57692"/>
    </cofactor>
</comment>
<evidence type="ECO:0000256" key="1">
    <source>
        <dbReference type="ARBA" id="ARBA00001917"/>
    </source>
</evidence>
<keyword evidence="8" id="KW-0028">Amino-acid biosynthesis</keyword>
<evidence type="ECO:0000256" key="24">
    <source>
        <dbReference type="PIRSR" id="PIRSR000187-2"/>
    </source>
</evidence>
<dbReference type="GeneID" id="754163"/>
<dbReference type="CDD" id="cd00713">
    <property type="entry name" value="GltS"/>
    <property type="match status" value="1"/>
</dbReference>
<feature type="domain" description="Glutamine amidotransferase type-2" evidence="26">
    <location>
        <begin position="28"/>
        <end position="420"/>
    </location>
</feature>
<evidence type="ECO:0000256" key="10">
    <source>
        <dbReference type="ARBA" id="ARBA00022643"/>
    </source>
</evidence>
<dbReference type="InterPro" id="IPR002932">
    <property type="entry name" value="Glu_synthdom"/>
</dbReference>
<reference evidence="28" key="1">
    <citation type="submission" date="2015-02" db="EMBL/GenBank/DDBJ databases">
        <title>Genome sequencing for Strongylocentrotus purpuratus.</title>
        <authorList>
            <person name="Murali S."/>
            <person name="Liu Y."/>
            <person name="Vee V."/>
            <person name="English A."/>
            <person name="Wang M."/>
            <person name="Skinner E."/>
            <person name="Han Y."/>
            <person name="Muzny D.M."/>
            <person name="Worley K.C."/>
            <person name="Gibbs R.A."/>
        </authorList>
    </citation>
    <scope>NUCLEOTIDE SEQUENCE</scope>
</reference>